<comment type="caution">
    <text evidence="7">The sequence shown here is derived from an EMBL/GenBank/DDBJ whole genome shotgun (WGS) entry which is preliminary data.</text>
</comment>
<dbReference type="GO" id="GO:0046983">
    <property type="term" value="F:protein dimerization activity"/>
    <property type="evidence" value="ECO:0007669"/>
    <property type="project" value="InterPro"/>
</dbReference>
<comment type="subcellular location">
    <subcellularLocation>
        <location evidence="1">Nucleus</location>
    </subcellularLocation>
</comment>
<proteinExistence type="predicted"/>
<dbReference type="SUPFAM" id="SSF55455">
    <property type="entry name" value="SRF-like"/>
    <property type="match status" value="1"/>
</dbReference>
<dbReference type="Proteomes" id="UP001152484">
    <property type="component" value="Unassembled WGS sequence"/>
</dbReference>
<accession>A0A9P0Z9S8</accession>
<evidence type="ECO:0000259" key="6">
    <source>
        <dbReference type="PROSITE" id="PS50066"/>
    </source>
</evidence>
<keyword evidence="4" id="KW-0804">Transcription</keyword>
<dbReference type="PANTHER" id="PTHR11945">
    <property type="entry name" value="MADS BOX PROTEIN"/>
    <property type="match status" value="1"/>
</dbReference>
<feature type="domain" description="MADS-box" evidence="6">
    <location>
        <begin position="1"/>
        <end position="50"/>
    </location>
</feature>
<keyword evidence="5" id="KW-0539">Nucleus</keyword>
<sequence>MARRKIRLTYIANESQRKASYKKRKKGLLKKLEELTILCSVEACTIMYSSLEQEPMVWPSAEGVQHTVARFRSLPDVEQTRRSSSQESFIHERIQKLNTTILKLKKENREKEMTTLMYKILAREQIDRPLDVADLNDLGWVINLHLAEINKRIETLKMNNTNDVQASTPTGPDVREAMTTSSMVNYNQIPENMLNNVVISNPMLAMNNNIVEPPPDVAGLDYEGWTHYMNMMNRKANKQNDPTQAGPSSSKN</sequence>
<reference evidence="7" key="1">
    <citation type="submission" date="2022-07" db="EMBL/GenBank/DDBJ databases">
        <authorList>
            <person name="Macas J."/>
            <person name="Novak P."/>
            <person name="Neumann P."/>
        </authorList>
    </citation>
    <scope>NUCLEOTIDE SEQUENCE</scope>
</reference>
<evidence type="ECO:0000256" key="1">
    <source>
        <dbReference type="ARBA" id="ARBA00004123"/>
    </source>
</evidence>
<dbReference type="GO" id="GO:0000981">
    <property type="term" value="F:DNA-binding transcription factor activity, RNA polymerase II-specific"/>
    <property type="evidence" value="ECO:0007669"/>
    <property type="project" value="TreeGrafter"/>
</dbReference>
<evidence type="ECO:0000256" key="5">
    <source>
        <dbReference type="ARBA" id="ARBA00023242"/>
    </source>
</evidence>
<evidence type="ECO:0000256" key="2">
    <source>
        <dbReference type="ARBA" id="ARBA00023015"/>
    </source>
</evidence>
<evidence type="ECO:0000313" key="7">
    <source>
        <dbReference type="EMBL" id="CAH9092092.1"/>
    </source>
</evidence>
<evidence type="ECO:0000313" key="8">
    <source>
        <dbReference type="Proteomes" id="UP001152484"/>
    </source>
</evidence>
<dbReference type="Pfam" id="PF00319">
    <property type="entry name" value="SRF-TF"/>
    <property type="match status" value="1"/>
</dbReference>
<dbReference type="PANTHER" id="PTHR11945:SF387">
    <property type="entry name" value="AGAMOUS-LIKE MADS-BOX PROTEIN AGL80"/>
    <property type="match status" value="1"/>
</dbReference>
<dbReference type="InterPro" id="IPR002100">
    <property type="entry name" value="TF_MADSbox"/>
</dbReference>
<dbReference type="SMART" id="SM00432">
    <property type="entry name" value="MADS"/>
    <property type="match status" value="1"/>
</dbReference>
<dbReference type="Gene3D" id="3.40.1810.10">
    <property type="entry name" value="Transcription factor, MADS-box"/>
    <property type="match status" value="1"/>
</dbReference>
<evidence type="ECO:0000256" key="3">
    <source>
        <dbReference type="ARBA" id="ARBA00023125"/>
    </source>
</evidence>
<organism evidence="7 8">
    <name type="scientific">Cuscuta europaea</name>
    <name type="common">European dodder</name>
    <dbReference type="NCBI Taxonomy" id="41803"/>
    <lineage>
        <taxon>Eukaryota</taxon>
        <taxon>Viridiplantae</taxon>
        <taxon>Streptophyta</taxon>
        <taxon>Embryophyta</taxon>
        <taxon>Tracheophyta</taxon>
        <taxon>Spermatophyta</taxon>
        <taxon>Magnoliopsida</taxon>
        <taxon>eudicotyledons</taxon>
        <taxon>Gunneridae</taxon>
        <taxon>Pentapetalae</taxon>
        <taxon>asterids</taxon>
        <taxon>lamiids</taxon>
        <taxon>Solanales</taxon>
        <taxon>Convolvulaceae</taxon>
        <taxon>Cuscuteae</taxon>
        <taxon>Cuscuta</taxon>
        <taxon>Cuscuta subgen. Cuscuta</taxon>
    </lineage>
</organism>
<keyword evidence="2" id="KW-0805">Transcription regulation</keyword>
<keyword evidence="3" id="KW-0238">DNA-binding</keyword>
<dbReference type="AlphaFoldDB" id="A0A9P0Z9S8"/>
<dbReference type="PRINTS" id="PR00404">
    <property type="entry name" value="MADSDOMAIN"/>
</dbReference>
<dbReference type="EMBL" id="CAMAPE010000027">
    <property type="protein sequence ID" value="CAH9092092.1"/>
    <property type="molecule type" value="Genomic_DNA"/>
</dbReference>
<name>A0A9P0Z9S8_CUSEU</name>
<dbReference type="GO" id="GO:0005634">
    <property type="term" value="C:nucleus"/>
    <property type="evidence" value="ECO:0007669"/>
    <property type="project" value="UniProtKB-SubCell"/>
</dbReference>
<protein>
    <recommendedName>
        <fullName evidence="6">MADS-box domain-containing protein</fullName>
    </recommendedName>
</protein>
<dbReference type="InterPro" id="IPR036879">
    <property type="entry name" value="TF_MADSbox_sf"/>
</dbReference>
<dbReference type="PROSITE" id="PS50066">
    <property type="entry name" value="MADS_BOX_2"/>
    <property type="match status" value="1"/>
</dbReference>
<dbReference type="OrthoDB" id="1306049at2759"/>
<dbReference type="GO" id="GO:0000978">
    <property type="term" value="F:RNA polymerase II cis-regulatory region sequence-specific DNA binding"/>
    <property type="evidence" value="ECO:0007669"/>
    <property type="project" value="TreeGrafter"/>
</dbReference>
<dbReference type="FunFam" id="3.40.1810.10:FF:000024">
    <property type="entry name" value="Agamous-like MADS-box protein AGL80"/>
    <property type="match status" value="1"/>
</dbReference>
<keyword evidence="8" id="KW-1185">Reference proteome</keyword>
<gene>
    <name evidence="7" type="ORF">CEURO_LOCUS11843</name>
</gene>
<evidence type="ECO:0000256" key="4">
    <source>
        <dbReference type="ARBA" id="ARBA00023163"/>
    </source>
</evidence>